<feature type="domain" description="SGNH hydrolase-type esterase" evidence="1">
    <location>
        <begin position="24"/>
        <end position="226"/>
    </location>
</feature>
<evidence type="ECO:0000313" key="2">
    <source>
        <dbReference type="EMBL" id="CAA9418356.1"/>
    </source>
</evidence>
<dbReference type="PANTHER" id="PTHR30383">
    <property type="entry name" value="THIOESTERASE 1/PROTEASE 1/LYSOPHOSPHOLIPASE L1"/>
    <property type="match status" value="1"/>
</dbReference>
<name>A0A6J4PSG5_9CYAN</name>
<dbReference type="InterPro" id="IPR013830">
    <property type="entry name" value="SGNH_hydro"/>
</dbReference>
<sequence length="251" mass="27393">MVAVLVLAVWQVGATPLPVHILPLGDSITQGGRTDREEYTYRLPLQRLLVEAGVPFVFIGSMTTGLQPEATWPAVAPGVRFDHHHEGHYGWKTAAVRDQLATWLPLYARPDIVLIHLGTNDQEAANSAANAVEAKALWTQAIVAPLEAIIGILRTRNPKVLILVGHLNFDSDTARQIRLLVESMASRLSTPASPIRTVPHYLGFRAAPGAGSDTFDWAHPNPQGQQKMARAWFKAMKPYLPLCSTPAPQGP</sequence>
<dbReference type="InterPro" id="IPR036514">
    <property type="entry name" value="SGNH_hydro_sf"/>
</dbReference>
<dbReference type="GO" id="GO:0004622">
    <property type="term" value="F:phosphatidylcholine lysophospholipase activity"/>
    <property type="evidence" value="ECO:0007669"/>
    <property type="project" value="TreeGrafter"/>
</dbReference>
<evidence type="ECO:0000259" key="1">
    <source>
        <dbReference type="Pfam" id="PF13472"/>
    </source>
</evidence>
<accession>A0A6J4PSG5</accession>
<dbReference type="Gene3D" id="3.40.50.1110">
    <property type="entry name" value="SGNH hydrolase"/>
    <property type="match status" value="1"/>
</dbReference>
<dbReference type="SUPFAM" id="SSF52266">
    <property type="entry name" value="SGNH hydrolase"/>
    <property type="match status" value="1"/>
</dbReference>
<dbReference type="EMBL" id="CADCTY010002349">
    <property type="protein sequence ID" value="CAA9418356.1"/>
    <property type="molecule type" value="Genomic_DNA"/>
</dbReference>
<dbReference type="Pfam" id="PF13472">
    <property type="entry name" value="Lipase_GDSL_2"/>
    <property type="match status" value="1"/>
</dbReference>
<organism evidence="2">
    <name type="scientific">uncultured Leptolyngbya sp</name>
    <dbReference type="NCBI Taxonomy" id="332963"/>
    <lineage>
        <taxon>Bacteria</taxon>
        <taxon>Bacillati</taxon>
        <taxon>Cyanobacteriota</taxon>
        <taxon>Cyanophyceae</taxon>
        <taxon>Leptolyngbyales</taxon>
        <taxon>Leptolyngbyaceae</taxon>
        <taxon>Leptolyngbya group</taxon>
        <taxon>Leptolyngbya</taxon>
        <taxon>environmental samples</taxon>
    </lineage>
</organism>
<dbReference type="PANTHER" id="PTHR30383:SF2">
    <property type="entry name" value="CELLULOSE-BINDING PROTEIN"/>
    <property type="match status" value="1"/>
</dbReference>
<dbReference type="InterPro" id="IPR051532">
    <property type="entry name" value="Ester_Hydrolysis_Enzymes"/>
</dbReference>
<proteinExistence type="predicted"/>
<protein>
    <submittedName>
        <fullName evidence="2">Cellulose-binding, family II, bacterial type</fullName>
    </submittedName>
</protein>
<gene>
    <name evidence="2" type="ORF">AVDCRST_MAG94-6837</name>
</gene>
<reference evidence="2" key="1">
    <citation type="submission" date="2020-02" db="EMBL/GenBank/DDBJ databases">
        <authorList>
            <person name="Meier V. D."/>
        </authorList>
    </citation>
    <scope>NUCLEOTIDE SEQUENCE</scope>
    <source>
        <strain evidence="2">AVDCRST_MAG94</strain>
    </source>
</reference>
<dbReference type="AlphaFoldDB" id="A0A6J4PSG5"/>